<dbReference type="PANTHER" id="PTHR13578">
    <property type="entry name" value="ADDITIONAL SEX COMBS LIKE PROTEIN ASXL"/>
    <property type="match status" value="1"/>
</dbReference>
<name>A0A7R9KVH3_9ACAR</name>
<dbReference type="Proteomes" id="UP000759131">
    <property type="component" value="Unassembled WGS sequence"/>
</dbReference>
<feature type="domain" description="DEUBAD" evidence="9">
    <location>
        <begin position="175"/>
        <end position="285"/>
    </location>
</feature>
<evidence type="ECO:0000256" key="2">
    <source>
        <dbReference type="ARBA" id="ARBA00022723"/>
    </source>
</evidence>
<organism evidence="10">
    <name type="scientific">Medioppia subpectinata</name>
    <dbReference type="NCBI Taxonomy" id="1979941"/>
    <lineage>
        <taxon>Eukaryota</taxon>
        <taxon>Metazoa</taxon>
        <taxon>Ecdysozoa</taxon>
        <taxon>Arthropoda</taxon>
        <taxon>Chelicerata</taxon>
        <taxon>Arachnida</taxon>
        <taxon>Acari</taxon>
        <taxon>Acariformes</taxon>
        <taxon>Sarcoptiformes</taxon>
        <taxon>Oribatida</taxon>
        <taxon>Brachypylina</taxon>
        <taxon>Oppioidea</taxon>
        <taxon>Oppiidae</taxon>
        <taxon>Medioppia</taxon>
    </lineage>
</organism>
<comment type="subcellular location">
    <subcellularLocation>
        <location evidence="1">Nucleus</location>
    </subcellularLocation>
</comment>
<evidence type="ECO:0000256" key="3">
    <source>
        <dbReference type="ARBA" id="ARBA00022771"/>
    </source>
</evidence>
<gene>
    <name evidence="10" type="ORF">OSB1V03_LOCUS10222</name>
</gene>
<dbReference type="Pfam" id="PF13919">
    <property type="entry name" value="ASXH"/>
    <property type="match status" value="1"/>
</dbReference>
<dbReference type="GO" id="GO:0008270">
    <property type="term" value="F:zinc ion binding"/>
    <property type="evidence" value="ECO:0007669"/>
    <property type="project" value="UniProtKB-KW"/>
</dbReference>
<reference evidence="10" key="1">
    <citation type="submission" date="2020-11" db="EMBL/GenBank/DDBJ databases">
        <authorList>
            <person name="Tran Van P."/>
        </authorList>
    </citation>
    <scope>NUCLEOTIDE SEQUENCE</scope>
</reference>
<keyword evidence="4" id="KW-0862">Zinc</keyword>
<evidence type="ECO:0000256" key="6">
    <source>
        <dbReference type="ARBA" id="ARBA00023163"/>
    </source>
</evidence>
<evidence type="ECO:0000313" key="10">
    <source>
        <dbReference type="EMBL" id="CAD7629807.1"/>
    </source>
</evidence>
<evidence type="ECO:0000256" key="7">
    <source>
        <dbReference type="ARBA" id="ARBA00023242"/>
    </source>
</evidence>
<feature type="region of interest" description="Disordered" evidence="8">
    <location>
        <begin position="521"/>
        <end position="556"/>
    </location>
</feature>
<evidence type="ECO:0000256" key="1">
    <source>
        <dbReference type="ARBA" id="ARBA00004123"/>
    </source>
</evidence>
<dbReference type="GO" id="GO:0035517">
    <property type="term" value="C:PR-DUB complex"/>
    <property type="evidence" value="ECO:0007669"/>
    <property type="project" value="TreeGrafter"/>
</dbReference>
<dbReference type="OrthoDB" id="9348951at2759"/>
<keyword evidence="2" id="KW-0479">Metal-binding</keyword>
<evidence type="ECO:0000256" key="8">
    <source>
        <dbReference type="SAM" id="MobiDB-lite"/>
    </source>
</evidence>
<evidence type="ECO:0000256" key="5">
    <source>
        <dbReference type="ARBA" id="ARBA00023015"/>
    </source>
</evidence>
<keyword evidence="7" id="KW-0539">Nucleus</keyword>
<keyword evidence="11" id="KW-1185">Reference proteome</keyword>
<feature type="compositionally biased region" description="Basic and acidic residues" evidence="8">
    <location>
        <begin position="528"/>
        <end position="539"/>
    </location>
</feature>
<keyword evidence="6" id="KW-0804">Transcription</keyword>
<dbReference type="EMBL" id="OC861905">
    <property type="protein sequence ID" value="CAD7629807.1"/>
    <property type="molecule type" value="Genomic_DNA"/>
</dbReference>
<dbReference type="AlphaFoldDB" id="A0A7R9KVH3"/>
<keyword evidence="3" id="KW-0863">Zinc-finger</keyword>
<feature type="non-terminal residue" evidence="10">
    <location>
        <position position="1"/>
    </location>
</feature>
<dbReference type="EMBL" id="CAJPIZ010007330">
    <property type="protein sequence ID" value="CAG2110237.1"/>
    <property type="molecule type" value="Genomic_DNA"/>
</dbReference>
<dbReference type="InterPro" id="IPR028020">
    <property type="entry name" value="ASX_DEUBAD_dom"/>
</dbReference>
<dbReference type="InterPro" id="IPR024811">
    <property type="entry name" value="ASX/ASX-like"/>
</dbReference>
<sequence>MSDPKGKALAAVTTQLAANRSKAIASPLTPGLSHTSHPHNCHTLTRRAVKQALLQQQRRRRRNTNTTGFAATAAAAVPSAVTRQQSTIGSAISGKTSVVNNKTVTSIAVNGMKEKAFVNDMKDETARNNYISSVDSQVNKLLEGVKPKRSRGKAKCSQSSQMAELREGRLDLSSPDSILVHTNLRALLNKQTFMSLPHYYQYKLVQMLPKFDQVLTPDGWIKPSSSALSNEFFAKSCQSWLERLSDSKLTVESIQRRKVDVEKEKSKLDPFKLKNFEPIWGQTLESQRDVANEFERIPKSRPKASNVCHSQLESVRKVRKNKLLSVKKFKSNKKVKQTVEKSSIDSTASDLPNETTVVTSGSEEVMETNVTTETIEQNIAVEETIGVQNDCIESNATEAEAVVIVNNVSSESEPLAAVSDSTTCKPNAVVVVSDPSATQTSNTITASTKSVNKTDIIVKESENESKAKRLSRKRNATAIVNKDGVDEERSFLICRRALESSPNNKFFYVSRCRRIHTVDGPSVVVNDPKTDNKLEKRSDNNAPNVEPKTTTDTDTNSCVPSSDSVVSSVCPTISDTKCTSTTISTIQWAPSVQHSINDGSDQINTKERSDRARNECLDVFDDNACDKQSKLYSSLTKNCDVKEDTKTKVIKVQLPSGVSERLSPKHLNDPQLVSQSPINKPTNCVKTTTVTKVIPINTEALQRLKAMVASTISQEMSSSMTITPSTSVIRAKPLETRRRVNAPTKSQIPSEILDNKLLNERISSTLPKNYNFEFHKIIWRLKSSAAQRVGLQFPEGLFVFAITIADIIEEF</sequence>
<dbReference type="GO" id="GO:0045944">
    <property type="term" value="P:positive regulation of transcription by RNA polymerase II"/>
    <property type="evidence" value="ECO:0007669"/>
    <property type="project" value="TreeGrafter"/>
</dbReference>
<dbReference type="GO" id="GO:0009887">
    <property type="term" value="P:animal organ morphogenesis"/>
    <property type="evidence" value="ECO:0007669"/>
    <property type="project" value="TreeGrafter"/>
</dbReference>
<dbReference type="PROSITE" id="PS51916">
    <property type="entry name" value="DEUBAD"/>
    <property type="match status" value="1"/>
</dbReference>
<accession>A0A7R9KVH3</accession>
<evidence type="ECO:0000256" key="4">
    <source>
        <dbReference type="ARBA" id="ARBA00022833"/>
    </source>
</evidence>
<feature type="compositionally biased region" description="Polar residues" evidence="8">
    <location>
        <begin position="540"/>
        <end position="556"/>
    </location>
</feature>
<dbReference type="GO" id="GO:0003682">
    <property type="term" value="F:chromatin binding"/>
    <property type="evidence" value="ECO:0007669"/>
    <property type="project" value="TreeGrafter"/>
</dbReference>
<keyword evidence="5" id="KW-0805">Transcription regulation</keyword>
<dbReference type="InterPro" id="IPR044867">
    <property type="entry name" value="DEUBAD_dom"/>
</dbReference>
<protein>
    <recommendedName>
        <fullName evidence="9">DEUBAD domain-containing protein</fullName>
    </recommendedName>
</protein>
<dbReference type="PANTHER" id="PTHR13578:SF20">
    <property type="entry name" value="POLYCOMB PROTEIN ASX"/>
    <property type="match status" value="1"/>
</dbReference>
<evidence type="ECO:0000313" key="11">
    <source>
        <dbReference type="Proteomes" id="UP000759131"/>
    </source>
</evidence>
<proteinExistence type="predicted"/>
<evidence type="ECO:0000259" key="9">
    <source>
        <dbReference type="PROSITE" id="PS51916"/>
    </source>
</evidence>